<keyword evidence="3" id="KW-0998">Cell outer membrane</keyword>
<evidence type="ECO:0000256" key="3">
    <source>
        <dbReference type="ARBA" id="ARBA00023237"/>
    </source>
</evidence>
<organism evidence="4 5">
    <name type="scientific">Novosphingobium barchaimii LL02</name>
    <dbReference type="NCBI Taxonomy" id="1114963"/>
    <lineage>
        <taxon>Bacteria</taxon>
        <taxon>Pseudomonadati</taxon>
        <taxon>Pseudomonadota</taxon>
        <taxon>Alphaproteobacteria</taxon>
        <taxon>Sphingomonadales</taxon>
        <taxon>Sphingomonadaceae</taxon>
        <taxon>Novosphingobium</taxon>
    </lineage>
</organism>
<dbReference type="EMBL" id="JACU01000014">
    <property type="protein sequence ID" value="KMS50937.1"/>
    <property type="molecule type" value="Genomic_DNA"/>
</dbReference>
<comment type="subcellular location">
    <subcellularLocation>
        <location evidence="1">Cell outer membrane</location>
    </subcellularLocation>
</comment>
<dbReference type="Gene3D" id="2.40.170.20">
    <property type="entry name" value="TonB-dependent receptor, beta-barrel domain"/>
    <property type="match status" value="1"/>
</dbReference>
<dbReference type="SUPFAM" id="SSF56935">
    <property type="entry name" value="Porins"/>
    <property type="match status" value="1"/>
</dbReference>
<gene>
    <name evidence="4" type="ORF">V474_05590</name>
</gene>
<evidence type="ECO:0000256" key="2">
    <source>
        <dbReference type="ARBA" id="ARBA00023136"/>
    </source>
</evidence>
<dbReference type="InterPro" id="IPR036942">
    <property type="entry name" value="Beta-barrel_TonB_sf"/>
</dbReference>
<name>A0A0J7XGP1_9SPHN</name>
<evidence type="ECO:0000313" key="4">
    <source>
        <dbReference type="EMBL" id="KMS50937.1"/>
    </source>
</evidence>
<dbReference type="Pfam" id="PF10082">
    <property type="entry name" value="BBP2_2"/>
    <property type="match status" value="1"/>
</dbReference>
<keyword evidence="5" id="KW-1185">Reference proteome</keyword>
<keyword evidence="2" id="KW-0472">Membrane</keyword>
<dbReference type="RefSeq" id="WP_059153484.1">
    <property type="nucleotide sequence ID" value="NZ_KQ130460.1"/>
</dbReference>
<comment type="caution">
    <text evidence="4">The sequence shown here is derived from an EMBL/GenBank/DDBJ whole genome shotgun (WGS) entry which is preliminary data.</text>
</comment>
<evidence type="ECO:0008006" key="6">
    <source>
        <dbReference type="Google" id="ProtNLM"/>
    </source>
</evidence>
<dbReference type="PATRIC" id="fig|1114963.3.peg.4763"/>
<sequence>MPKIAFYNAGSSQLFSHIAGLPPLRVARLRASFAVIALSTAWSHAAEAQNIGPLIREPNDVPGSRIIPEYRQIGYDIAGFQVLPTVTFGMRGNNNVFTRTSVKESDIVLQAEPRLRLRKENRFQNISVEAMARTSSYLKLASQDSTEYSLESTYTHGTTGPNSISVNLGYRREAIMRGTVENDLVGGEPLMRRVLGGSFTGRKQFNRLAIDAQVLGMHQRYEDLAGSTGTSADQRFRNVTRYSAQGIVSYEISGRTAIFAGVEYDHFNYAPSRQLVNRDAENWSGTVGVRYEISQLIYAQVGFGYRRYDFKNAAFGAIAGPAIWGHLRYFPSRLLAVRGSIEQSNTTSPYDLVSAVTLTTVKVEAEYEMRRSLSWLGATKFTLEDYGKQPYSSRRFDISAGPRLRFTRWLSANVNVGYARRFVNGPAPFEPFSQFYGLLSVTLAR</sequence>
<evidence type="ECO:0000313" key="5">
    <source>
        <dbReference type="Proteomes" id="UP000052268"/>
    </source>
</evidence>
<protein>
    <recommendedName>
        <fullName evidence="6">Outer membrane beta-barrel protein</fullName>
    </recommendedName>
</protein>
<accession>A0A0J7XGP1</accession>
<reference evidence="4 5" key="1">
    <citation type="journal article" date="2015" name="G3 (Bethesda)">
        <title>Insights into Ongoing Evolution of the Hexachlorocyclohexane Catabolic Pathway from Comparative Genomics of Ten Sphingomonadaceae Strains.</title>
        <authorList>
            <person name="Pearce S.L."/>
            <person name="Oakeshott J.G."/>
            <person name="Pandey G."/>
        </authorList>
    </citation>
    <scope>NUCLEOTIDE SEQUENCE [LARGE SCALE GENOMIC DNA]</scope>
    <source>
        <strain evidence="4 5">LL02</strain>
    </source>
</reference>
<dbReference type="GO" id="GO:0009279">
    <property type="term" value="C:cell outer membrane"/>
    <property type="evidence" value="ECO:0007669"/>
    <property type="project" value="UniProtKB-SubCell"/>
</dbReference>
<dbReference type="Proteomes" id="UP000052268">
    <property type="component" value="Unassembled WGS sequence"/>
</dbReference>
<dbReference type="InterPro" id="IPR018759">
    <property type="entry name" value="BBP2_2"/>
</dbReference>
<dbReference type="OrthoDB" id="7398962at2"/>
<proteinExistence type="predicted"/>
<dbReference type="AlphaFoldDB" id="A0A0J7XGP1"/>
<evidence type="ECO:0000256" key="1">
    <source>
        <dbReference type="ARBA" id="ARBA00004442"/>
    </source>
</evidence>